<dbReference type="STRING" id="587636.SAMN05216199_3836"/>
<dbReference type="Proteomes" id="UP000199019">
    <property type="component" value="Unassembled WGS sequence"/>
</dbReference>
<dbReference type="RefSeq" id="WP_091761732.1">
    <property type="nucleotide sequence ID" value="NZ_FOHB01000008.1"/>
</dbReference>
<dbReference type="EMBL" id="FOHB01000008">
    <property type="protein sequence ID" value="SES45720.1"/>
    <property type="molecule type" value="Genomic_DNA"/>
</dbReference>
<organism evidence="2 3">
    <name type="scientific">Pedococcus cremeus</name>
    <dbReference type="NCBI Taxonomy" id="587636"/>
    <lineage>
        <taxon>Bacteria</taxon>
        <taxon>Bacillati</taxon>
        <taxon>Actinomycetota</taxon>
        <taxon>Actinomycetes</taxon>
        <taxon>Micrococcales</taxon>
        <taxon>Intrasporangiaceae</taxon>
        <taxon>Pedococcus</taxon>
    </lineage>
</organism>
<feature type="domain" description="HD" evidence="1">
    <location>
        <begin position="22"/>
        <end position="127"/>
    </location>
</feature>
<name>A0A1H9XHS0_9MICO</name>
<dbReference type="AlphaFoldDB" id="A0A1H9XHS0"/>
<reference evidence="3" key="1">
    <citation type="submission" date="2016-10" db="EMBL/GenBank/DDBJ databases">
        <authorList>
            <person name="Varghese N."/>
            <person name="Submissions S."/>
        </authorList>
    </citation>
    <scope>NUCLEOTIDE SEQUENCE [LARGE SCALE GENOMIC DNA]</scope>
    <source>
        <strain evidence="3">CGMCC 1.6963</strain>
    </source>
</reference>
<dbReference type="Pfam" id="PF01966">
    <property type="entry name" value="HD"/>
    <property type="match status" value="1"/>
</dbReference>
<proteinExistence type="predicted"/>
<keyword evidence="2" id="KW-0378">Hydrolase</keyword>
<accession>A0A1H9XHS0</accession>
<dbReference type="InterPro" id="IPR006674">
    <property type="entry name" value="HD_domain"/>
</dbReference>
<dbReference type="InterPro" id="IPR006675">
    <property type="entry name" value="HDIG_dom"/>
</dbReference>
<evidence type="ECO:0000313" key="2">
    <source>
        <dbReference type="EMBL" id="SES45720.1"/>
    </source>
</evidence>
<dbReference type="OrthoDB" id="2989229at2"/>
<protein>
    <submittedName>
        <fullName evidence="2">Metal dependent phosphohydrolase</fullName>
    </submittedName>
</protein>
<evidence type="ECO:0000259" key="1">
    <source>
        <dbReference type="Pfam" id="PF01966"/>
    </source>
</evidence>
<dbReference type="Gene3D" id="1.10.3210.10">
    <property type="entry name" value="Hypothetical protein af1432"/>
    <property type="match status" value="1"/>
</dbReference>
<gene>
    <name evidence="2" type="ORF">SAMN05216199_3836</name>
</gene>
<sequence>MGDATLTVYADLMAGLTPTRQRHSVEVGRKVASRAVQWIDPALRADVISAALLHDIGYAHPNTGMHAIDGAAFLRRHGFRDLVCHLVAHHSCSHIEAAVRGLPESVYEPYSISEARPELHRLITWADMTTGPTGETVTVEERLAEIESRYGEGDPVTEFIARARAELLAAGQSPSGSM</sequence>
<keyword evidence="3" id="KW-1185">Reference proteome</keyword>
<evidence type="ECO:0000313" key="3">
    <source>
        <dbReference type="Proteomes" id="UP000199019"/>
    </source>
</evidence>
<dbReference type="SUPFAM" id="SSF109604">
    <property type="entry name" value="HD-domain/PDEase-like"/>
    <property type="match status" value="1"/>
</dbReference>
<dbReference type="GO" id="GO:0016787">
    <property type="term" value="F:hydrolase activity"/>
    <property type="evidence" value="ECO:0007669"/>
    <property type="project" value="UniProtKB-KW"/>
</dbReference>
<dbReference type="NCBIfam" id="TIGR00277">
    <property type="entry name" value="HDIG"/>
    <property type="match status" value="1"/>
</dbReference>